<proteinExistence type="predicted"/>
<comment type="caution">
    <text evidence="1">The sequence shown here is derived from an EMBL/GenBank/DDBJ whole genome shotgun (WGS) entry which is preliminary data.</text>
</comment>
<name>A0A0F8XZG0_9ZZZZ</name>
<reference evidence="1" key="1">
    <citation type="journal article" date="2015" name="Nature">
        <title>Complex archaea that bridge the gap between prokaryotes and eukaryotes.</title>
        <authorList>
            <person name="Spang A."/>
            <person name="Saw J.H."/>
            <person name="Jorgensen S.L."/>
            <person name="Zaremba-Niedzwiedzka K."/>
            <person name="Martijn J."/>
            <person name="Lind A.E."/>
            <person name="van Eijk R."/>
            <person name="Schleper C."/>
            <person name="Guy L."/>
            <person name="Ettema T.J."/>
        </authorList>
    </citation>
    <scope>NUCLEOTIDE SEQUENCE</scope>
</reference>
<protein>
    <submittedName>
        <fullName evidence="1">Uncharacterized protein</fullName>
    </submittedName>
</protein>
<dbReference type="AlphaFoldDB" id="A0A0F8XZG0"/>
<evidence type="ECO:0000313" key="1">
    <source>
        <dbReference type="EMBL" id="KKK74477.1"/>
    </source>
</evidence>
<organism evidence="1">
    <name type="scientific">marine sediment metagenome</name>
    <dbReference type="NCBI Taxonomy" id="412755"/>
    <lineage>
        <taxon>unclassified sequences</taxon>
        <taxon>metagenomes</taxon>
        <taxon>ecological metagenomes</taxon>
    </lineage>
</organism>
<dbReference type="EMBL" id="LAZR01056299">
    <property type="protein sequence ID" value="KKK74477.1"/>
    <property type="molecule type" value="Genomic_DNA"/>
</dbReference>
<accession>A0A0F8XZG0</accession>
<sequence>MEIYKKLCALIVTGWLAFHTWEHLKPEPAAPSLEVTRIIIADPSGGPDVVVWKEK</sequence>
<gene>
    <name evidence="1" type="ORF">LCGC14_2883390</name>
</gene>